<evidence type="ECO:0000313" key="1">
    <source>
        <dbReference type="EMBL" id="NML31782.1"/>
    </source>
</evidence>
<proteinExistence type="predicted"/>
<dbReference type="Pfam" id="PF09684">
    <property type="entry name" value="Tail_P2_I"/>
    <property type="match status" value="1"/>
</dbReference>
<dbReference type="AlphaFoldDB" id="A0A7X9X6E3"/>
<dbReference type="NCBIfam" id="TIGR01634">
    <property type="entry name" value="tail_P2_I"/>
    <property type="match status" value="1"/>
</dbReference>
<dbReference type="InterPro" id="IPR006521">
    <property type="entry name" value="Tail_protein_I"/>
</dbReference>
<dbReference type="Proteomes" id="UP000583127">
    <property type="component" value="Unassembled WGS sequence"/>
</dbReference>
<dbReference type="EMBL" id="JABBFZ010000006">
    <property type="protein sequence ID" value="NML31782.1"/>
    <property type="molecule type" value="Genomic_DNA"/>
</dbReference>
<gene>
    <name evidence="1" type="ORF">HHL14_13155</name>
</gene>
<comment type="caution">
    <text evidence="1">The sequence shown here is derived from an EMBL/GenBank/DDBJ whole genome shotgun (WGS) entry which is preliminary data.</text>
</comment>
<organism evidence="1 2">
    <name type="scientific">Paraburkholderia antibiotica</name>
    <dbReference type="NCBI Taxonomy" id="2728839"/>
    <lineage>
        <taxon>Bacteria</taxon>
        <taxon>Pseudomonadati</taxon>
        <taxon>Pseudomonadota</taxon>
        <taxon>Betaproteobacteria</taxon>
        <taxon>Burkholderiales</taxon>
        <taxon>Burkholderiaceae</taxon>
        <taxon>Paraburkholderia</taxon>
    </lineage>
</organism>
<evidence type="ECO:0000313" key="2">
    <source>
        <dbReference type="Proteomes" id="UP000583127"/>
    </source>
</evidence>
<accession>A0A7X9X6E3</accession>
<sequence length="232" mass="24862">MTTSVLPPNATPLMRAIAAVNARLGELPVPLDSLKDPDAIPLNLLPWLAWELGVLTWSNDWPERIRRARVKAAIPIAMRAGTVGAVRRAVQSFGGNIALREWFQMDPPGKPHTFELTLTVAAQDGNPPTAAYIEDILREVDRAKALRSHYTFTQGISASATVGMVAGAQAVLYRRIAITDDLSNVLPRYSDGSPASDLARDAQNNGEADTVAALDALNATVTAVMPANSWSA</sequence>
<name>A0A7X9X6E3_9BURK</name>
<keyword evidence="2" id="KW-1185">Reference proteome</keyword>
<protein>
    <submittedName>
        <fullName evidence="1">Phage tail protein I</fullName>
    </submittedName>
</protein>
<reference evidence="1 2" key="1">
    <citation type="submission" date="2020-04" db="EMBL/GenBank/DDBJ databases">
        <title>Paraburkholderia sp. G-4-1-8 isolated from soil.</title>
        <authorList>
            <person name="Dahal R.H."/>
        </authorList>
    </citation>
    <scope>NUCLEOTIDE SEQUENCE [LARGE SCALE GENOMIC DNA]</scope>
    <source>
        <strain evidence="1 2">G-4-1-8</strain>
    </source>
</reference>